<reference evidence="5 6" key="1">
    <citation type="journal article" date="2019" name="Int. J. Syst. Evol. Microbiol.">
        <title>The Global Catalogue of Microorganisms (GCM) 10K type strain sequencing project: providing services to taxonomists for standard genome sequencing and annotation.</title>
        <authorList>
            <consortium name="The Broad Institute Genomics Platform"/>
            <consortium name="The Broad Institute Genome Sequencing Center for Infectious Disease"/>
            <person name="Wu L."/>
            <person name="Ma J."/>
        </authorList>
    </citation>
    <scope>NUCLEOTIDE SEQUENCE [LARGE SCALE GENOMIC DNA]</scope>
    <source>
        <strain evidence="5 6">JCM 13023</strain>
    </source>
</reference>
<keyword evidence="6" id="KW-1185">Reference proteome</keyword>
<name>A0ABN1W438_9PSEU</name>
<evidence type="ECO:0000313" key="6">
    <source>
        <dbReference type="Proteomes" id="UP001500653"/>
    </source>
</evidence>
<dbReference type="SUPFAM" id="SSF54637">
    <property type="entry name" value="Thioesterase/thiol ester dehydrase-isomerase"/>
    <property type="match status" value="1"/>
</dbReference>
<sequence>MTVDTETTDRTRTPHSAERPDEGRSGVDNAGKSYAAPIRAFDTLDVPEPGTAVAVKEIVAEDDYLSGHYPHLTIYPGVFTIETVQQAARAALAAGGIDAMLTDVTSVRFTGTLVPGDTMTTTLTIGTPDDDGSLVVKARCHRQDGRNCARITLRLRTREAQLR</sequence>
<gene>
    <name evidence="5" type="ORF">GCM10009676_09560</name>
</gene>
<comment type="similarity">
    <text evidence="1">Belongs to the thioester dehydratase family. FabZ subfamily.</text>
</comment>
<dbReference type="Gene3D" id="3.10.129.10">
    <property type="entry name" value="Hotdog Thioesterase"/>
    <property type="match status" value="1"/>
</dbReference>
<feature type="region of interest" description="Disordered" evidence="3">
    <location>
        <begin position="1"/>
        <end position="31"/>
    </location>
</feature>
<dbReference type="EMBL" id="BAAALN010000003">
    <property type="protein sequence ID" value="GAA1229156.1"/>
    <property type="molecule type" value="Genomic_DNA"/>
</dbReference>
<comment type="caution">
    <text evidence="5">The sequence shown here is derived from an EMBL/GenBank/DDBJ whole genome shotgun (WGS) entry which is preliminary data.</text>
</comment>
<dbReference type="InterPro" id="IPR029069">
    <property type="entry name" value="HotDog_dom_sf"/>
</dbReference>
<feature type="domain" description="ApeI dehydratase-like" evidence="4">
    <location>
        <begin position="51"/>
        <end position="128"/>
    </location>
</feature>
<accession>A0ABN1W438</accession>
<dbReference type="PANTHER" id="PTHR30272:SF1">
    <property type="entry name" value="3-HYDROXYACYL-[ACYL-CARRIER-PROTEIN] DEHYDRATASE"/>
    <property type="match status" value="1"/>
</dbReference>
<dbReference type="PANTHER" id="PTHR30272">
    <property type="entry name" value="3-HYDROXYACYL-[ACYL-CARRIER-PROTEIN] DEHYDRATASE"/>
    <property type="match status" value="1"/>
</dbReference>
<dbReference type="InterPro" id="IPR013114">
    <property type="entry name" value="FabA_FabZ"/>
</dbReference>
<organism evidence="5 6">
    <name type="scientific">Prauserella halophila</name>
    <dbReference type="NCBI Taxonomy" id="185641"/>
    <lineage>
        <taxon>Bacteria</taxon>
        <taxon>Bacillati</taxon>
        <taxon>Actinomycetota</taxon>
        <taxon>Actinomycetes</taxon>
        <taxon>Pseudonocardiales</taxon>
        <taxon>Pseudonocardiaceae</taxon>
        <taxon>Prauserella</taxon>
    </lineage>
</organism>
<keyword evidence="2" id="KW-0456">Lyase</keyword>
<feature type="compositionally biased region" description="Basic and acidic residues" evidence="3">
    <location>
        <begin position="7"/>
        <end position="25"/>
    </location>
</feature>
<dbReference type="Pfam" id="PF22818">
    <property type="entry name" value="ApeI-like"/>
    <property type="match status" value="1"/>
</dbReference>
<protein>
    <recommendedName>
        <fullName evidence="4">ApeI dehydratase-like domain-containing protein</fullName>
    </recommendedName>
</protein>
<evidence type="ECO:0000256" key="2">
    <source>
        <dbReference type="ARBA" id="ARBA00023239"/>
    </source>
</evidence>
<evidence type="ECO:0000256" key="1">
    <source>
        <dbReference type="ARBA" id="ARBA00009174"/>
    </source>
</evidence>
<dbReference type="Proteomes" id="UP001500653">
    <property type="component" value="Unassembled WGS sequence"/>
</dbReference>
<evidence type="ECO:0000259" key="4">
    <source>
        <dbReference type="Pfam" id="PF22818"/>
    </source>
</evidence>
<dbReference type="RefSeq" id="WP_253862735.1">
    <property type="nucleotide sequence ID" value="NZ_BAAALN010000003.1"/>
</dbReference>
<dbReference type="InterPro" id="IPR054545">
    <property type="entry name" value="ApeI-like"/>
</dbReference>
<proteinExistence type="inferred from homology"/>
<evidence type="ECO:0000256" key="3">
    <source>
        <dbReference type="SAM" id="MobiDB-lite"/>
    </source>
</evidence>
<evidence type="ECO:0000313" key="5">
    <source>
        <dbReference type="EMBL" id="GAA1229156.1"/>
    </source>
</evidence>